<dbReference type="Gene3D" id="3.30.1330.30">
    <property type="match status" value="1"/>
</dbReference>
<dbReference type="NCBIfam" id="NF005825">
    <property type="entry name" value="PRK07714.1"/>
    <property type="match status" value="1"/>
</dbReference>
<keyword evidence="3" id="KW-1185">Reference proteome</keyword>
<accession>A0A6N8CRH4</accession>
<organism evidence="2 3">
    <name type="scientific">Terrilactibacillus tamarindi</name>
    <dbReference type="NCBI Taxonomy" id="2599694"/>
    <lineage>
        <taxon>Bacteria</taxon>
        <taxon>Bacillati</taxon>
        <taxon>Bacillota</taxon>
        <taxon>Bacilli</taxon>
        <taxon>Bacillales</taxon>
        <taxon>Bacillaceae</taxon>
        <taxon>Terrilactibacillus</taxon>
    </lineage>
</organism>
<dbReference type="Pfam" id="PF01248">
    <property type="entry name" value="Ribosomal_L7Ae"/>
    <property type="match status" value="1"/>
</dbReference>
<dbReference type="InterPro" id="IPR004038">
    <property type="entry name" value="Ribosomal_eL8/eL30/eS12/Gad45"/>
</dbReference>
<dbReference type="EMBL" id="WNHB01000014">
    <property type="protein sequence ID" value="MTT32238.1"/>
    <property type="molecule type" value="Genomic_DNA"/>
</dbReference>
<proteinExistence type="predicted"/>
<feature type="domain" description="Ribosomal protein eL8/eL30/eS12/Gadd45" evidence="1">
    <location>
        <begin position="5"/>
        <end position="90"/>
    </location>
</feature>
<dbReference type="InterPro" id="IPR029064">
    <property type="entry name" value="Ribosomal_eL30-like_sf"/>
</dbReference>
<name>A0A6N8CRH4_9BACI</name>
<protein>
    <submittedName>
        <fullName evidence="2">YlxQ family RNA-binding protein</fullName>
    </submittedName>
</protein>
<evidence type="ECO:0000313" key="3">
    <source>
        <dbReference type="Proteomes" id="UP000440978"/>
    </source>
</evidence>
<reference evidence="2 3" key="1">
    <citation type="submission" date="2019-11" db="EMBL/GenBank/DDBJ databases">
        <title>Terrilactibacillus tamarindus sp. nov. BCM23-1 isolated from bark of Tamarindus indica.</title>
        <authorList>
            <person name="Kingkaew E."/>
            <person name="Tanasupawat S."/>
        </authorList>
    </citation>
    <scope>NUCLEOTIDE SEQUENCE [LARGE SCALE GENOMIC DNA]</scope>
    <source>
        <strain evidence="2 3">BCM23-1</strain>
    </source>
</reference>
<evidence type="ECO:0000313" key="2">
    <source>
        <dbReference type="EMBL" id="MTT32238.1"/>
    </source>
</evidence>
<evidence type="ECO:0000259" key="1">
    <source>
        <dbReference type="Pfam" id="PF01248"/>
    </source>
</evidence>
<comment type="caution">
    <text evidence="2">The sequence shown here is derived from an EMBL/GenBank/DDBJ whole genome shotgun (WGS) entry which is preliminary data.</text>
</comment>
<sequence>MLTRQWQSLLGLACRARMTISGEEQVIQSIRAKKAFAVIMANDASDRTKKTISNKCNYYDVPLLTVDNREVLGRAIGQPERVLVAVTDQGFGQRMIALLDQSTRG</sequence>
<dbReference type="Proteomes" id="UP000440978">
    <property type="component" value="Unassembled WGS sequence"/>
</dbReference>
<gene>
    <name evidence="2" type="ORF">GMB86_09505</name>
</gene>
<dbReference type="SUPFAM" id="SSF55315">
    <property type="entry name" value="L30e-like"/>
    <property type="match status" value="1"/>
</dbReference>
<dbReference type="AlphaFoldDB" id="A0A6N8CRH4"/>